<sequence length="498" mass="57443">MLSSDIELSRNLVLARTQNPAWRLLASPRAPLMISCLKTLFYQDHETVSEDAALHVLAEILGQFANHDEFSIDTEDLLSLAKKEMREWRQRNLIVEREGQLFATDALQQAMQFIDGMDNRMMTSTASRLATVQREIDSLEAKLNPDQTSRANNLTRKIESLKHELEQVNRGEFKVLEGPSAVENIREVYNLSMTLKSDFRRVEDSYREADKQLRQTIISEQHHRGEIVDRLLDSHDHLLTTPEGQVFHGFYEQLSHSIELDNMKHRLRNILSSPSCREALTQQQSMELRWLTSSLVRESEYVIRARARSERDVKGFLKSGLAVEHHRVGQMLNEILECALNLDWHSQKLRRSPAPLKPLAFPVSGLPLIERLTFKPVEQLESQKLVLSQESVDLDELDDDFWNAFDGLDRETLIRETIALLKTQGTPMTIAQLAEYLPPTHDLETLALWLSMAREAGLIVADDTEQLDIQDRDGQWLRFYLPKTYLHTEALTTIDWEL</sequence>
<feature type="coiled-coil region" evidence="1">
    <location>
        <begin position="122"/>
        <end position="171"/>
    </location>
</feature>
<organism evidence="2 3">
    <name type="scientific">Endozoicomonas elysicola</name>
    <dbReference type="NCBI Taxonomy" id="305900"/>
    <lineage>
        <taxon>Bacteria</taxon>
        <taxon>Pseudomonadati</taxon>
        <taxon>Pseudomonadota</taxon>
        <taxon>Gammaproteobacteria</taxon>
        <taxon>Oceanospirillales</taxon>
        <taxon>Endozoicomonadaceae</taxon>
        <taxon>Endozoicomonas</taxon>
    </lineage>
</organism>
<reference evidence="2 3" key="1">
    <citation type="submission" date="2014-06" db="EMBL/GenBank/DDBJ databases">
        <title>Whole Genome Sequences of Three Symbiotic Endozoicomonas Bacteria.</title>
        <authorList>
            <person name="Neave M.J."/>
            <person name="Apprill A."/>
            <person name="Voolstra C.R."/>
        </authorList>
    </citation>
    <scope>NUCLEOTIDE SEQUENCE [LARGE SCALE GENOMIC DNA]</scope>
    <source>
        <strain evidence="2 3">DSM 22380</strain>
    </source>
</reference>
<protein>
    <recommendedName>
        <fullName evidence="4">DUF3375 domain-containing protein</fullName>
    </recommendedName>
</protein>
<dbReference type="Pfam" id="PF11855">
    <property type="entry name" value="DUF3375"/>
    <property type="match status" value="1"/>
</dbReference>
<comment type="caution">
    <text evidence="2">The sequence shown here is derived from an EMBL/GenBank/DDBJ whole genome shotgun (WGS) entry which is preliminary data.</text>
</comment>
<accession>A0A081KFR8</accession>
<dbReference type="InterPro" id="IPR021804">
    <property type="entry name" value="DUF3375"/>
</dbReference>
<dbReference type="AlphaFoldDB" id="A0A081KFR8"/>
<proteinExistence type="predicted"/>
<evidence type="ECO:0000256" key="1">
    <source>
        <dbReference type="SAM" id="Coils"/>
    </source>
</evidence>
<evidence type="ECO:0000313" key="3">
    <source>
        <dbReference type="Proteomes" id="UP000027997"/>
    </source>
</evidence>
<dbReference type="Proteomes" id="UP000027997">
    <property type="component" value="Unassembled WGS sequence"/>
</dbReference>
<dbReference type="EMBL" id="JOJP01000001">
    <property type="protein sequence ID" value="KEI72994.1"/>
    <property type="molecule type" value="Genomic_DNA"/>
</dbReference>
<keyword evidence="1" id="KW-0175">Coiled coil</keyword>
<evidence type="ECO:0000313" key="2">
    <source>
        <dbReference type="EMBL" id="KEI72994.1"/>
    </source>
</evidence>
<dbReference type="STRING" id="305900.GV64_21760"/>
<gene>
    <name evidence="2" type="ORF">GV64_21760</name>
</gene>
<evidence type="ECO:0008006" key="4">
    <source>
        <dbReference type="Google" id="ProtNLM"/>
    </source>
</evidence>
<dbReference type="RefSeq" id="WP_020581702.1">
    <property type="nucleotide sequence ID" value="NZ_JOJP01000001.1"/>
</dbReference>
<keyword evidence="3" id="KW-1185">Reference proteome</keyword>
<name>A0A081KFR8_9GAMM</name>
<dbReference type="eggNOG" id="COG4942">
    <property type="taxonomic scope" value="Bacteria"/>
</dbReference>